<organism evidence="3 4">
    <name type="scientific">Sporothrix stenoceras</name>
    <dbReference type="NCBI Taxonomy" id="5173"/>
    <lineage>
        <taxon>Eukaryota</taxon>
        <taxon>Fungi</taxon>
        <taxon>Dikarya</taxon>
        <taxon>Ascomycota</taxon>
        <taxon>Pezizomycotina</taxon>
        <taxon>Sordariomycetes</taxon>
        <taxon>Sordariomycetidae</taxon>
        <taxon>Ophiostomatales</taxon>
        <taxon>Ophiostomataceae</taxon>
        <taxon>Sporothrix</taxon>
    </lineage>
</organism>
<sequence length="277" mass="29769">MSIPMCSHALAAASAPKSIMHLRKALRLVPATSSSPILDFLLPPSTSSLFVANTSRRGYATAPSTSESHTGARQHKSLSSRRQQTSPLSTQTLSSWTTLRSSAMQPRSFSTTSRRANTQTLLNPQKDDDGNEMRLEITSRAAKRLAKVMEKDANNRLALRIQVESGGCHGFQYVMSLVTLPEKLPEPAELAEGGEEGAVIREDDTIFAYAGEEALSAESAADPLALPKIILDTPSLELLNGSKVDFTMELIGSQFKIVDNPAATSSCGCGTSFDIKI</sequence>
<dbReference type="PANTHER" id="PTHR43011:SF1">
    <property type="entry name" value="IRON-SULFUR CLUSTER ASSEMBLY 2 HOMOLOG, MITOCHONDRIAL"/>
    <property type="match status" value="1"/>
</dbReference>
<name>A0ABR3ZIV4_9PEZI</name>
<dbReference type="SUPFAM" id="SSF89360">
    <property type="entry name" value="HesB-like domain"/>
    <property type="match status" value="1"/>
</dbReference>
<gene>
    <name evidence="3" type="primary">ISA2</name>
    <name evidence="3" type="ORF">Sste5346_002363</name>
</gene>
<evidence type="ECO:0000313" key="3">
    <source>
        <dbReference type="EMBL" id="KAL1900638.1"/>
    </source>
</evidence>
<feature type="compositionally biased region" description="Polar residues" evidence="2">
    <location>
        <begin position="103"/>
        <end position="114"/>
    </location>
</feature>
<proteinExistence type="inferred from homology"/>
<dbReference type="Gene3D" id="2.60.300.12">
    <property type="entry name" value="HesB-like domain"/>
    <property type="match status" value="1"/>
</dbReference>
<comment type="similarity">
    <text evidence="1">Belongs to the HesB/IscA family.</text>
</comment>
<feature type="compositionally biased region" description="Low complexity" evidence="2">
    <location>
        <begin position="80"/>
        <end position="102"/>
    </location>
</feature>
<feature type="region of interest" description="Disordered" evidence="2">
    <location>
        <begin position="59"/>
        <end position="114"/>
    </location>
</feature>
<reference evidence="3 4" key="1">
    <citation type="journal article" date="2024" name="IMA Fungus">
        <title>IMA Genome - F19 : A genome assembly and annotation guide to empower mycologists, including annotated draft genome sequences of Ceratocystis pirilliformis, Diaporthe australafricana, Fusarium ophioides, Paecilomyces lecythidis, and Sporothrix stenoceras.</title>
        <authorList>
            <person name="Aylward J."/>
            <person name="Wilson A.M."/>
            <person name="Visagie C.M."/>
            <person name="Spraker J."/>
            <person name="Barnes I."/>
            <person name="Buitendag C."/>
            <person name="Ceriani C."/>
            <person name="Del Mar Angel L."/>
            <person name="du Plessis D."/>
            <person name="Fuchs T."/>
            <person name="Gasser K."/>
            <person name="Kramer D."/>
            <person name="Li W."/>
            <person name="Munsamy K."/>
            <person name="Piso A."/>
            <person name="Price J.L."/>
            <person name="Sonnekus B."/>
            <person name="Thomas C."/>
            <person name="van der Nest A."/>
            <person name="van Dijk A."/>
            <person name="van Heerden A."/>
            <person name="van Vuuren N."/>
            <person name="Yilmaz N."/>
            <person name="Duong T.A."/>
            <person name="van der Merwe N.A."/>
            <person name="Wingfield M.J."/>
            <person name="Wingfield B.D."/>
        </authorList>
    </citation>
    <scope>NUCLEOTIDE SEQUENCE [LARGE SCALE GENOMIC DNA]</scope>
    <source>
        <strain evidence="3 4">CMW 5346</strain>
    </source>
</reference>
<accession>A0ABR3ZIV4</accession>
<keyword evidence="4" id="KW-1185">Reference proteome</keyword>
<dbReference type="InterPro" id="IPR035903">
    <property type="entry name" value="HesB-like_dom_sf"/>
</dbReference>
<protein>
    <submittedName>
        <fullName evidence="3">[4Fe-4S] proteins maturation</fullName>
    </submittedName>
</protein>
<dbReference type="Proteomes" id="UP001583186">
    <property type="component" value="Unassembled WGS sequence"/>
</dbReference>
<dbReference type="PANTHER" id="PTHR43011">
    <property type="entry name" value="IRON-SULFUR CLUSTER ASSEMBLY 2 HOMOLOG, MITOCHONDRIAL"/>
    <property type="match status" value="1"/>
</dbReference>
<dbReference type="EMBL" id="JAWCUI010000009">
    <property type="protein sequence ID" value="KAL1900638.1"/>
    <property type="molecule type" value="Genomic_DNA"/>
</dbReference>
<evidence type="ECO:0000256" key="2">
    <source>
        <dbReference type="SAM" id="MobiDB-lite"/>
    </source>
</evidence>
<evidence type="ECO:0000313" key="4">
    <source>
        <dbReference type="Proteomes" id="UP001583186"/>
    </source>
</evidence>
<feature type="compositionally biased region" description="Polar residues" evidence="2">
    <location>
        <begin position="59"/>
        <end position="71"/>
    </location>
</feature>
<evidence type="ECO:0000256" key="1">
    <source>
        <dbReference type="ARBA" id="ARBA00006718"/>
    </source>
</evidence>
<comment type="caution">
    <text evidence="3">The sequence shown here is derived from an EMBL/GenBank/DDBJ whole genome shotgun (WGS) entry which is preliminary data.</text>
</comment>